<dbReference type="CDD" id="cd00121">
    <property type="entry name" value="MATH"/>
    <property type="match status" value="2"/>
</dbReference>
<dbReference type="SMART" id="SM00061">
    <property type="entry name" value="MATH"/>
    <property type="match status" value="2"/>
</dbReference>
<dbReference type="PANTHER" id="PTHR46162:SF40">
    <property type="entry name" value="TRAF-LIKE FAMILY PROTEIN"/>
    <property type="match status" value="1"/>
</dbReference>
<dbReference type="EMBL" id="JBBPBK010000012">
    <property type="protein sequence ID" value="KAK9273909.1"/>
    <property type="molecule type" value="Genomic_DNA"/>
</dbReference>
<proteinExistence type="predicted"/>
<keyword evidence="3" id="KW-1185">Reference proteome</keyword>
<name>A0AAP0WMM0_LIQFO</name>
<dbReference type="Gene3D" id="2.60.210.10">
    <property type="entry name" value="Apoptosis, Tumor Necrosis Factor Receptor Associated Protein 2, Chain A"/>
    <property type="match status" value="2"/>
</dbReference>
<evidence type="ECO:0000313" key="2">
    <source>
        <dbReference type="EMBL" id="KAK9273909.1"/>
    </source>
</evidence>
<dbReference type="PANTHER" id="PTHR46162">
    <property type="entry name" value="TRAF-LIKE FAMILY PROTEIN"/>
    <property type="match status" value="1"/>
</dbReference>
<evidence type="ECO:0000313" key="3">
    <source>
        <dbReference type="Proteomes" id="UP001415857"/>
    </source>
</evidence>
<sequence>MLSLPNRPASAVTCFETALHANRQCFILFACLYCLTGIERFIRDFPPAHYTFKIESFNVLSNTEEFERYETGDFEAGGYKWRLSLYPNGNKKRNGHRYISLYLAISEPDTLPLGWEVNVDFKLFVYDQIRDKYLTIQDLDGGVKRFHRLRTEWGFARLISLESFNDASNGYLVDDSCIFGAEVFVIKCTGKWECLTMLKQPVGNTCTLKIQNFSAQLDTSYHYSNVFIVGERKWYLLVYPKGYSSATGEALSLYLELVDWGSLPSKRKLYAEYKFRIKDQVHMNHYERTGKNWFSASSDWGYSNFITLSDLNQASKGFIKNDALIVEGEITVMSMIKVSS</sequence>
<organism evidence="2 3">
    <name type="scientific">Liquidambar formosana</name>
    <name type="common">Formosan gum</name>
    <dbReference type="NCBI Taxonomy" id="63359"/>
    <lineage>
        <taxon>Eukaryota</taxon>
        <taxon>Viridiplantae</taxon>
        <taxon>Streptophyta</taxon>
        <taxon>Embryophyta</taxon>
        <taxon>Tracheophyta</taxon>
        <taxon>Spermatophyta</taxon>
        <taxon>Magnoliopsida</taxon>
        <taxon>eudicotyledons</taxon>
        <taxon>Gunneridae</taxon>
        <taxon>Pentapetalae</taxon>
        <taxon>Saxifragales</taxon>
        <taxon>Altingiaceae</taxon>
        <taxon>Liquidambar</taxon>
    </lineage>
</organism>
<feature type="domain" description="MATH" evidence="1">
    <location>
        <begin position="203"/>
        <end position="330"/>
    </location>
</feature>
<feature type="domain" description="MATH" evidence="1">
    <location>
        <begin position="47"/>
        <end position="183"/>
    </location>
</feature>
<protein>
    <recommendedName>
        <fullName evidence="1">MATH domain-containing protein</fullName>
    </recommendedName>
</protein>
<dbReference type="PROSITE" id="PS50144">
    <property type="entry name" value="MATH"/>
    <property type="match status" value="2"/>
</dbReference>
<dbReference type="Proteomes" id="UP001415857">
    <property type="component" value="Unassembled WGS sequence"/>
</dbReference>
<evidence type="ECO:0000259" key="1">
    <source>
        <dbReference type="PROSITE" id="PS50144"/>
    </source>
</evidence>
<dbReference type="AlphaFoldDB" id="A0AAP0WMM0"/>
<comment type="caution">
    <text evidence="2">The sequence shown here is derived from an EMBL/GenBank/DDBJ whole genome shotgun (WGS) entry which is preliminary data.</text>
</comment>
<accession>A0AAP0WMM0</accession>
<gene>
    <name evidence="2" type="ORF">L1049_018721</name>
</gene>
<reference evidence="2 3" key="1">
    <citation type="journal article" date="2024" name="Plant J.">
        <title>Genome sequences and population genomics reveal climatic adaptation and genomic divergence between two closely related sweetgum species.</title>
        <authorList>
            <person name="Xu W.Q."/>
            <person name="Ren C.Q."/>
            <person name="Zhang X.Y."/>
            <person name="Comes H.P."/>
            <person name="Liu X.H."/>
            <person name="Li Y.G."/>
            <person name="Kettle C.J."/>
            <person name="Jalonen R."/>
            <person name="Gaisberger H."/>
            <person name="Ma Y.Z."/>
            <person name="Qiu Y.X."/>
        </authorList>
    </citation>
    <scope>NUCLEOTIDE SEQUENCE [LARGE SCALE GENOMIC DNA]</scope>
    <source>
        <strain evidence="2">Hangzhou</strain>
    </source>
</reference>
<dbReference type="SUPFAM" id="SSF49599">
    <property type="entry name" value="TRAF domain-like"/>
    <property type="match status" value="2"/>
</dbReference>
<dbReference type="InterPro" id="IPR002083">
    <property type="entry name" value="MATH/TRAF_dom"/>
</dbReference>
<dbReference type="InterPro" id="IPR008974">
    <property type="entry name" value="TRAF-like"/>
</dbReference>
<dbReference type="Pfam" id="PF22486">
    <property type="entry name" value="MATH_2"/>
    <property type="match status" value="2"/>
</dbReference>